<dbReference type="AlphaFoldDB" id="A0AAJ1U5B8"/>
<proteinExistence type="predicted"/>
<keyword evidence="2" id="KW-0449">Lipoprotein</keyword>
<dbReference type="Pfam" id="PF04575">
    <property type="entry name" value="SlipAM"/>
    <property type="match status" value="1"/>
</dbReference>
<keyword evidence="3" id="KW-1185">Reference proteome</keyword>
<dbReference type="InterPro" id="IPR011990">
    <property type="entry name" value="TPR-like_helical_dom_sf"/>
</dbReference>
<organism evidence="2 3">
    <name type="scientific">Rhodalgimonas zhirmunskyi</name>
    <dbReference type="NCBI Taxonomy" id="2964767"/>
    <lineage>
        <taxon>Bacteria</taxon>
        <taxon>Pseudomonadati</taxon>
        <taxon>Pseudomonadota</taxon>
        <taxon>Alphaproteobacteria</taxon>
        <taxon>Rhodobacterales</taxon>
        <taxon>Roseobacteraceae</taxon>
        <taxon>Rhodalgimonas</taxon>
    </lineage>
</organism>
<dbReference type="EMBL" id="JANFFA010000001">
    <property type="protein sequence ID" value="MDQ2093425.1"/>
    <property type="molecule type" value="Genomic_DNA"/>
</dbReference>
<reference evidence="2" key="1">
    <citation type="submission" date="2022-07" db="EMBL/GenBank/DDBJ databases">
        <authorList>
            <person name="Otstavnykh N."/>
            <person name="Isaeva M."/>
            <person name="Bystritskaya E."/>
        </authorList>
    </citation>
    <scope>NUCLEOTIDE SEQUENCE</scope>
    <source>
        <strain evidence="2">10Alg 79</strain>
    </source>
</reference>
<comment type="caution">
    <text evidence="2">The sequence shown here is derived from an EMBL/GenBank/DDBJ whole genome shotgun (WGS) entry which is preliminary data.</text>
</comment>
<sequence length="470" mass="50393">MRTTYEGWPRHLGAAFGIVALSCMIAPAGPARADTTKSATLSLPQAQATALQALKSGDATLAARLARALVQANPENSGPYFILAQAHRQLGDRYLARRAAALAFRYAKTPEDRFTAAQIAAKLAYDDKRFTASQYWLRRSLDPAPNARLKQQAIRDFKRVRAENPWSAHLTFSVSPSDNVNSGAQSPYNLIEGLPVVGLLSPGAQALSGVVARADVDAAYRIAQSATSQTRLTFRATTQQVSLSSSAKAAAPGLSGSDFSSVYASFGLTHAWKAGENGYAQAGVSLGRSWYGGAPYYDFARADLSRSFALGPQGRLSLAAGYEHRDFATNTPVSQLAQLRFNYQHSFASGDALQTGLSLGRTFSDAINNDNRSATAYITYQPARKIGPARLSLTLGASRTTYDAYSVGFLAVPGGREDDSRFAAAALHFDDFSYAGFAPTLTLQTRATTSNVSRFDTQETTLSISLKSNF</sequence>
<dbReference type="InterPro" id="IPR007655">
    <property type="entry name" value="Slam_C"/>
</dbReference>
<dbReference type="RefSeq" id="WP_317625016.1">
    <property type="nucleotide sequence ID" value="NZ_JANFFA010000001.1"/>
</dbReference>
<evidence type="ECO:0000313" key="3">
    <source>
        <dbReference type="Proteomes" id="UP001227162"/>
    </source>
</evidence>
<dbReference type="PROSITE" id="PS51257">
    <property type="entry name" value="PROKAR_LIPOPROTEIN"/>
    <property type="match status" value="1"/>
</dbReference>
<gene>
    <name evidence="2" type="ORF">NOI20_04825</name>
</gene>
<name>A0AAJ1U5B8_9RHOB</name>
<protein>
    <submittedName>
        <fullName evidence="2">Surface lipoprotein assembly modifier</fullName>
    </submittedName>
</protein>
<feature type="domain" description="Surface lipoprotein assembly modifier C-terminal" evidence="1">
    <location>
        <begin position="277"/>
        <end position="470"/>
    </location>
</feature>
<accession>A0AAJ1U5B8</accession>
<evidence type="ECO:0000259" key="1">
    <source>
        <dbReference type="Pfam" id="PF04575"/>
    </source>
</evidence>
<dbReference type="Gene3D" id="1.25.40.10">
    <property type="entry name" value="Tetratricopeptide repeat domain"/>
    <property type="match status" value="1"/>
</dbReference>
<dbReference type="Proteomes" id="UP001227162">
    <property type="component" value="Unassembled WGS sequence"/>
</dbReference>
<reference evidence="2" key="2">
    <citation type="submission" date="2023-04" db="EMBL/GenBank/DDBJ databases">
        <title>'Rhodoalgimonas zhirmunskyi' gen. nov., isolated from a red alga.</title>
        <authorList>
            <person name="Nedashkovskaya O.I."/>
            <person name="Otstavnykh N.Y."/>
            <person name="Bystritskaya E.P."/>
            <person name="Balabanova L.A."/>
            <person name="Isaeva M.P."/>
        </authorList>
    </citation>
    <scope>NUCLEOTIDE SEQUENCE</scope>
    <source>
        <strain evidence="2">10Alg 79</strain>
    </source>
</reference>
<evidence type="ECO:0000313" key="2">
    <source>
        <dbReference type="EMBL" id="MDQ2093425.1"/>
    </source>
</evidence>